<feature type="compositionally biased region" description="Pro residues" evidence="1">
    <location>
        <begin position="17"/>
        <end position="36"/>
    </location>
</feature>
<comment type="caution">
    <text evidence="3">The sequence shown here is derived from an EMBL/GenBank/DDBJ whole genome shotgun (WGS) entry which is preliminary data.</text>
</comment>
<dbReference type="RefSeq" id="WP_311410118.1">
    <property type="nucleotide sequence ID" value="NZ_JAVRFL010000002.1"/>
</dbReference>
<keyword evidence="2" id="KW-0472">Membrane</keyword>
<dbReference type="EMBL" id="JAVRFL010000002">
    <property type="protein sequence ID" value="MDT0527729.1"/>
    <property type="molecule type" value="Genomic_DNA"/>
</dbReference>
<gene>
    <name evidence="3" type="ORF">RM555_01855</name>
</gene>
<name>A0ABU2WP98_9ACTN</name>
<organism evidence="3 4">
    <name type="scientific">Micromonospora reichwaldensis</name>
    <dbReference type="NCBI Taxonomy" id="3075516"/>
    <lineage>
        <taxon>Bacteria</taxon>
        <taxon>Bacillati</taxon>
        <taxon>Actinomycetota</taxon>
        <taxon>Actinomycetes</taxon>
        <taxon>Micromonosporales</taxon>
        <taxon>Micromonosporaceae</taxon>
        <taxon>Micromonospora</taxon>
    </lineage>
</organism>
<reference evidence="3" key="1">
    <citation type="submission" date="2023-09" db="EMBL/GenBank/DDBJ databases">
        <title>30 novel species of actinomycetes from the DSMZ collection.</title>
        <authorList>
            <person name="Nouioui I."/>
        </authorList>
    </citation>
    <scope>NUCLEOTIDE SEQUENCE</scope>
    <source>
        <strain evidence="3">DSM 115977</strain>
    </source>
</reference>
<proteinExistence type="predicted"/>
<accession>A0ABU2WP98</accession>
<keyword evidence="2" id="KW-0812">Transmembrane</keyword>
<keyword evidence="4" id="KW-1185">Reference proteome</keyword>
<evidence type="ECO:0000256" key="1">
    <source>
        <dbReference type="SAM" id="MobiDB-lite"/>
    </source>
</evidence>
<evidence type="ECO:0000256" key="2">
    <source>
        <dbReference type="SAM" id="Phobius"/>
    </source>
</evidence>
<sequence>MTLPPTSDVPDDQGVTPPGPGNAAPPPPPPLPPAPPTKNNGPLIIGVIAGVLALCLLGTCVVAAGALVVANRGDDSRPVAVADGTSPVLSPTAPPPPSTRETYSPPVAPPTTEAAPPPPPAKIGQCIVVSEYGDFLGVGNCNGTRGTYRVVSVDYDQGACADPKSAYIGEGGYRLCLERHLVRNYCYKFPKGNGWIVGASKCKAKGTVHIVDIVPGAANDRNCTRDYRWNRWYRFTHPTVVYCVMQY</sequence>
<feature type="transmembrane region" description="Helical" evidence="2">
    <location>
        <begin position="43"/>
        <end position="69"/>
    </location>
</feature>
<evidence type="ECO:0000313" key="4">
    <source>
        <dbReference type="Proteomes" id="UP001180973"/>
    </source>
</evidence>
<dbReference type="Proteomes" id="UP001180973">
    <property type="component" value="Unassembled WGS sequence"/>
</dbReference>
<feature type="region of interest" description="Disordered" evidence="1">
    <location>
        <begin position="1"/>
        <end position="37"/>
    </location>
</feature>
<keyword evidence="2" id="KW-1133">Transmembrane helix</keyword>
<protein>
    <submittedName>
        <fullName evidence="3">Uncharacterized protein</fullName>
    </submittedName>
</protein>
<evidence type="ECO:0000313" key="3">
    <source>
        <dbReference type="EMBL" id="MDT0527729.1"/>
    </source>
</evidence>
<feature type="region of interest" description="Disordered" evidence="1">
    <location>
        <begin position="76"/>
        <end position="119"/>
    </location>
</feature>